<comment type="caution">
    <text evidence="2">The sequence shown here is derived from an EMBL/GenBank/DDBJ whole genome shotgun (WGS) entry which is preliminary data.</text>
</comment>
<organism evidence="2 3">
    <name type="scientific">Aldrovandia affinis</name>
    <dbReference type="NCBI Taxonomy" id="143900"/>
    <lineage>
        <taxon>Eukaryota</taxon>
        <taxon>Metazoa</taxon>
        <taxon>Chordata</taxon>
        <taxon>Craniata</taxon>
        <taxon>Vertebrata</taxon>
        <taxon>Euteleostomi</taxon>
        <taxon>Actinopterygii</taxon>
        <taxon>Neopterygii</taxon>
        <taxon>Teleostei</taxon>
        <taxon>Notacanthiformes</taxon>
        <taxon>Halosauridae</taxon>
        <taxon>Aldrovandia</taxon>
    </lineage>
</organism>
<accession>A0AAD7RB49</accession>
<proteinExistence type="predicted"/>
<dbReference type="AlphaFoldDB" id="A0AAD7RB49"/>
<feature type="compositionally biased region" description="Basic and acidic residues" evidence="1">
    <location>
        <begin position="110"/>
        <end position="126"/>
    </location>
</feature>
<evidence type="ECO:0000313" key="2">
    <source>
        <dbReference type="EMBL" id="KAJ8373239.1"/>
    </source>
</evidence>
<gene>
    <name evidence="2" type="ORF">AAFF_G00267310</name>
</gene>
<name>A0AAD7RB49_9TELE</name>
<feature type="region of interest" description="Disordered" evidence="1">
    <location>
        <begin position="39"/>
        <end position="150"/>
    </location>
</feature>
<feature type="compositionally biased region" description="Basic and acidic residues" evidence="1">
    <location>
        <begin position="79"/>
        <end position="91"/>
    </location>
</feature>
<dbReference type="Proteomes" id="UP001221898">
    <property type="component" value="Unassembled WGS sequence"/>
</dbReference>
<sequence>MIAEQKRPGVESAWIRRAELSLIPSDVGVVSAFQQLKHPLLGRGGGTPECQVNRDPLPPSETTAPNKSRQTTRRANVSGEERDGRAERERVSSPCTPPAGPGSRSAGAARENETPDQSERDGDVSHPTEAGGDVLARGHRREGVSPRTLL</sequence>
<keyword evidence="3" id="KW-1185">Reference proteome</keyword>
<evidence type="ECO:0000256" key="1">
    <source>
        <dbReference type="SAM" id="MobiDB-lite"/>
    </source>
</evidence>
<reference evidence="2" key="1">
    <citation type="journal article" date="2023" name="Science">
        <title>Genome structures resolve the early diversification of teleost fishes.</title>
        <authorList>
            <person name="Parey E."/>
            <person name="Louis A."/>
            <person name="Montfort J."/>
            <person name="Bouchez O."/>
            <person name="Roques C."/>
            <person name="Iampietro C."/>
            <person name="Lluch J."/>
            <person name="Castinel A."/>
            <person name="Donnadieu C."/>
            <person name="Desvignes T."/>
            <person name="Floi Bucao C."/>
            <person name="Jouanno E."/>
            <person name="Wen M."/>
            <person name="Mejri S."/>
            <person name="Dirks R."/>
            <person name="Jansen H."/>
            <person name="Henkel C."/>
            <person name="Chen W.J."/>
            <person name="Zahm M."/>
            <person name="Cabau C."/>
            <person name="Klopp C."/>
            <person name="Thompson A.W."/>
            <person name="Robinson-Rechavi M."/>
            <person name="Braasch I."/>
            <person name="Lecointre G."/>
            <person name="Bobe J."/>
            <person name="Postlethwait J.H."/>
            <person name="Berthelot C."/>
            <person name="Roest Crollius H."/>
            <person name="Guiguen Y."/>
        </authorList>
    </citation>
    <scope>NUCLEOTIDE SEQUENCE</scope>
    <source>
        <strain evidence="2">NC1722</strain>
    </source>
</reference>
<protein>
    <submittedName>
        <fullName evidence="2">Uncharacterized protein</fullName>
    </submittedName>
</protein>
<feature type="compositionally biased region" description="Polar residues" evidence="1">
    <location>
        <begin position="60"/>
        <end position="75"/>
    </location>
</feature>
<dbReference type="EMBL" id="JAINUG010000369">
    <property type="protein sequence ID" value="KAJ8373239.1"/>
    <property type="molecule type" value="Genomic_DNA"/>
</dbReference>
<evidence type="ECO:0000313" key="3">
    <source>
        <dbReference type="Proteomes" id="UP001221898"/>
    </source>
</evidence>